<proteinExistence type="inferred from homology"/>
<keyword evidence="2" id="KW-0449">Lipoprotein</keyword>
<protein>
    <recommendedName>
        <fullName evidence="2">Phospholipid scramblase</fullName>
    </recommendedName>
</protein>
<dbReference type="PANTHER" id="PTHR23248:SF63">
    <property type="entry name" value="PHOSPHOLIPID SCRAMBLASE"/>
    <property type="match status" value="1"/>
</dbReference>
<evidence type="ECO:0000313" key="3">
    <source>
        <dbReference type="EMBL" id="GFR58252.1"/>
    </source>
</evidence>
<evidence type="ECO:0000313" key="4">
    <source>
        <dbReference type="Proteomes" id="UP000762676"/>
    </source>
</evidence>
<dbReference type="PANTHER" id="PTHR23248">
    <property type="entry name" value="PHOSPHOLIPID SCRAMBLASE-RELATED"/>
    <property type="match status" value="1"/>
</dbReference>
<dbReference type="GO" id="GO:0017128">
    <property type="term" value="F:phospholipid scramblase activity"/>
    <property type="evidence" value="ECO:0007669"/>
    <property type="project" value="InterPro"/>
</dbReference>
<comment type="cofactor">
    <cofactor evidence="2">
        <name>Ca(2+)</name>
        <dbReference type="ChEBI" id="CHEBI:29108"/>
    </cofactor>
</comment>
<dbReference type="EMBL" id="BMAT01003598">
    <property type="protein sequence ID" value="GFR58252.1"/>
    <property type="molecule type" value="Genomic_DNA"/>
</dbReference>
<evidence type="ECO:0000256" key="1">
    <source>
        <dbReference type="ARBA" id="ARBA00005350"/>
    </source>
</evidence>
<dbReference type="SUPFAM" id="SSF54518">
    <property type="entry name" value="Tubby C-terminal domain-like"/>
    <property type="match status" value="1"/>
</dbReference>
<accession>A0AAV4EB99</accession>
<comment type="caution">
    <text evidence="3">The sequence shown here is derived from an EMBL/GenBank/DDBJ whole genome shotgun (WGS) entry which is preliminary data.</text>
</comment>
<keyword evidence="2" id="KW-0106">Calcium</keyword>
<keyword evidence="4" id="KW-1185">Reference proteome</keyword>
<name>A0AAV4EB99_9GAST</name>
<dbReference type="Pfam" id="PF03803">
    <property type="entry name" value="Scramblase"/>
    <property type="match status" value="1"/>
</dbReference>
<dbReference type="GO" id="GO:0005886">
    <property type="term" value="C:plasma membrane"/>
    <property type="evidence" value="ECO:0007669"/>
    <property type="project" value="TreeGrafter"/>
</dbReference>
<comment type="function">
    <text evidence="2">May mediate accelerated ATP-independent bidirectional transbilayer migration of phospholipids upon binding calcium ions that results in a loss of phospholipid asymmetry in the plasma membrane.</text>
</comment>
<dbReference type="InterPro" id="IPR025659">
    <property type="entry name" value="Tubby-like_C"/>
</dbReference>
<reference evidence="3 4" key="1">
    <citation type="journal article" date="2021" name="Elife">
        <title>Chloroplast acquisition without the gene transfer in kleptoplastic sea slugs, Plakobranchus ocellatus.</title>
        <authorList>
            <person name="Maeda T."/>
            <person name="Takahashi S."/>
            <person name="Yoshida T."/>
            <person name="Shimamura S."/>
            <person name="Takaki Y."/>
            <person name="Nagai Y."/>
            <person name="Toyoda A."/>
            <person name="Suzuki Y."/>
            <person name="Arimoto A."/>
            <person name="Ishii H."/>
            <person name="Satoh N."/>
            <person name="Nishiyama T."/>
            <person name="Hasebe M."/>
            <person name="Maruyama T."/>
            <person name="Minagawa J."/>
            <person name="Obokata J."/>
            <person name="Shigenobu S."/>
        </authorList>
    </citation>
    <scope>NUCLEOTIDE SEQUENCE [LARGE SCALE GENOMIC DNA]</scope>
</reference>
<evidence type="ECO:0000256" key="2">
    <source>
        <dbReference type="RuleBase" id="RU363116"/>
    </source>
</evidence>
<dbReference type="InterPro" id="IPR005552">
    <property type="entry name" value="Scramblase"/>
</dbReference>
<dbReference type="Proteomes" id="UP000762676">
    <property type="component" value="Unassembled WGS sequence"/>
</dbReference>
<keyword evidence="2" id="KW-0564">Palmitate</keyword>
<organism evidence="3 4">
    <name type="scientific">Elysia marginata</name>
    <dbReference type="NCBI Taxonomy" id="1093978"/>
    <lineage>
        <taxon>Eukaryota</taxon>
        <taxon>Metazoa</taxon>
        <taxon>Spiralia</taxon>
        <taxon>Lophotrochozoa</taxon>
        <taxon>Mollusca</taxon>
        <taxon>Gastropoda</taxon>
        <taxon>Heterobranchia</taxon>
        <taxon>Euthyneura</taxon>
        <taxon>Panpulmonata</taxon>
        <taxon>Sacoglossa</taxon>
        <taxon>Placobranchoidea</taxon>
        <taxon>Plakobranchidae</taxon>
        <taxon>Elysia</taxon>
    </lineage>
</organism>
<sequence>MYGASGVVKEQPAIANMGQFQPMAFPGQMSNVPAGLEYLAAVDQLIIKQEVSMFEVLAGFEARNKYRILNSMNQQAYWAFEESGFCHRIWCGPERGFVMHITDNNQQEVMSVVRDFRCCTGCTLCADGCCMYPMIIKDKFGQQLGMARARNFCCTPRLGIFDNDDNLLYEITGPCCPCQAPCCTADVNYPITSAKDGQQVGNISKIWAGVLREAFTDSETFGVQFPMDLDVKHKALMIGAVFLVDFVIFERMKNNNQ</sequence>
<comment type="similarity">
    <text evidence="1 2">Belongs to the phospholipid scramblase family.</text>
</comment>
<gene>
    <name evidence="3" type="ORF">ElyMa_001762700</name>
</gene>
<dbReference type="AlphaFoldDB" id="A0AAV4EB99"/>